<keyword evidence="8 18" id="KW-0521">NADP</keyword>
<dbReference type="GO" id="GO:0050660">
    <property type="term" value="F:flavin adenine dinucleotide binding"/>
    <property type="evidence" value="ECO:0007669"/>
    <property type="project" value="InterPro"/>
</dbReference>
<keyword evidence="12 18" id="KW-0472">Membrane</keyword>
<evidence type="ECO:0000256" key="9">
    <source>
        <dbReference type="ARBA" id="ARBA00022989"/>
    </source>
</evidence>
<comment type="function">
    <text evidence="13">Broad spectrum monooxygenase that catalyzes the oxygenation of a wide variety of nitrogen- and sulfur-containing compounds including xenobiotics. Catalyzes the S-oxygenation of hypotaurine to produce taurine, an organic osmolyte involved in cell volume regulation as well as a variety of cytoprotective and developmental processes. In vitro, catalyzes the N-oxygenation of trimethylamine (TMA) to produce trimethylamine N-oxide (TMAO) and could therefore participate to the detoxification of this compound that is generated by the action of gut microbiota from dietary precursors such as choline, choline containing compounds, betaine or L-carnitine.</text>
</comment>
<dbReference type="GO" id="GO:0005789">
    <property type="term" value="C:endoplasmic reticulum membrane"/>
    <property type="evidence" value="ECO:0007669"/>
    <property type="project" value="UniProtKB-SubCell"/>
</dbReference>
<evidence type="ECO:0000256" key="10">
    <source>
        <dbReference type="ARBA" id="ARBA00023002"/>
    </source>
</evidence>
<reference evidence="21" key="1">
    <citation type="submission" date="2025-08" db="UniProtKB">
        <authorList>
            <consortium name="Ensembl"/>
        </authorList>
    </citation>
    <scope>IDENTIFICATION</scope>
</reference>
<keyword evidence="9 20" id="KW-1133">Transmembrane helix</keyword>
<dbReference type="InterPro" id="IPR020946">
    <property type="entry name" value="Flavin_mOase-like"/>
</dbReference>
<evidence type="ECO:0000256" key="4">
    <source>
        <dbReference type="ARBA" id="ARBA00022630"/>
    </source>
</evidence>
<keyword evidence="11 18" id="KW-0503">Monooxygenase</keyword>
<dbReference type="InterPro" id="IPR050346">
    <property type="entry name" value="FMO-like"/>
</dbReference>
<keyword evidence="5 20" id="KW-0812">Transmembrane</keyword>
<organism evidence="21 22">
    <name type="scientific">Leptobrachium leishanense</name>
    <name type="common">Leishan spiny toad</name>
    <dbReference type="NCBI Taxonomy" id="445787"/>
    <lineage>
        <taxon>Eukaryota</taxon>
        <taxon>Metazoa</taxon>
        <taxon>Chordata</taxon>
        <taxon>Craniata</taxon>
        <taxon>Vertebrata</taxon>
        <taxon>Euteleostomi</taxon>
        <taxon>Amphibia</taxon>
        <taxon>Batrachia</taxon>
        <taxon>Anura</taxon>
        <taxon>Pelobatoidea</taxon>
        <taxon>Megophryidae</taxon>
        <taxon>Leptobrachium</taxon>
    </lineage>
</organism>
<dbReference type="GO" id="GO:0004499">
    <property type="term" value="F:N,N-dimethylaniline monooxygenase activity"/>
    <property type="evidence" value="ECO:0007669"/>
    <property type="project" value="UniProtKB-UniRule"/>
</dbReference>
<evidence type="ECO:0000256" key="17">
    <source>
        <dbReference type="ARBA" id="ARBA00049443"/>
    </source>
</evidence>
<comment type="catalytic activity">
    <reaction evidence="16">
        <text>trimethylamine + NADPH + O2 = trimethylamine N-oxide + NADP(+) + H2O</text>
        <dbReference type="Rhea" id="RHEA:31979"/>
        <dbReference type="ChEBI" id="CHEBI:15377"/>
        <dbReference type="ChEBI" id="CHEBI:15379"/>
        <dbReference type="ChEBI" id="CHEBI:15724"/>
        <dbReference type="ChEBI" id="CHEBI:57783"/>
        <dbReference type="ChEBI" id="CHEBI:58349"/>
        <dbReference type="ChEBI" id="CHEBI:58389"/>
        <dbReference type="EC" id="1.14.13.148"/>
    </reaction>
    <physiologicalReaction direction="left-to-right" evidence="16">
        <dbReference type="Rhea" id="RHEA:31980"/>
    </physiologicalReaction>
</comment>
<dbReference type="FunFam" id="3.50.50.60:FF:000159">
    <property type="entry name" value="Dimethylaniline monooxygenase [N-oxide-forming]"/>
    <property type="match status" value="1"/>
</dbReference>
<dbReference type="InterPro" id="IPR000960">
    <property type="entry name" value="Flavin_mOase"/>
</dbReference>
<comment type="cofactor">
    <cofactor evidence="1 18 19">
        <name>FAD</name>
        <dbReference type="ChEBI" id="CHEBI:57692"/>
    </cofactor>
</comment>
<dbReference type="InterPro" id="IPR036188">
    <property type="entry name" value="FAD/NAD-bd_sf"/>
</dbReference>
<dbReference type="OrthoDB" id="66881at2759"/>
<comment type="catalytic activity">
    <reaction evidence="15">
        <text>hypotaurine + NADPH + O2 + H(+) = taurine + NADP(+) + H2O</text>
        <dbReference type="Rhea" id="RHEA:69819"/>
        <dbReference type="ChEBI" id="CHEBI:15377"/>
        <dbReference type="ChEBI" id="CHEBI:15378"/>
        <dbReference type="ChEBI" id="CHEBI:15379"/>
        <dbReference type="ChEBI" id="CHEBI:57783"/>
        <dbReference type="ChEBI" id="CHEBI:57853"/>
        <dbReference type="ChEBI" id="CHEBI:58349"/>
        <dbReference type="ChEBI" id="CHEBI:507393"/>
        <dbReference type="EC" id="1.14.13.8"/>
    </reaction>
    <physiologicalReaction direction="left-to-right" evidence="15">
        <dbReference type="Rhea" id="RHEA:69820"/>
    </physiologicalReaction>
</comment>
<evidence type="ECO:0000256" key="3">
    <source>
        <dbReference type="ARBA" id="ARBA00009183"/>
    </source>
</evidence>
<evidence type="ECO:0000256" key="18">
    <source>
        <dbReference type="PIRNR" id="PIRNR000332"/>
    </source>
</evidence>
<dbReference type="Pfam" id="PF00743">
    <property type="entry name" value="FMO-like"/>
    <property type="match status" value="1"/>
</dbReference>
<evidence type="ECO:0000256" key="14">
    <source>
        <dbReference type="ARBA" id="ARBA00047338"/>
    </source>
</evidence>
<evidence type="ECO:0000256" key="12">
    <source>
        <dbReference type="ARBA" id="ARBA00023136"/>
    </source>
</evidence>
<reference evidence="21" key="2">
    <citation type="submission" date="2025-09" db="UniProtKB">
        <authorList>
            <consortium name="Ensembl"/>
        </authorList>
    </citation>
    <scope>IDENTIFICATION</scope>
</reference>
<evidence type="ECO:0000256" key="19">
    <source>
        <dbReference type="RuleBase" id="RU361177"/>
    </source>
</evidence>
<dbReference type="PRINTS" id="PR00370">
    <property type="entry name" value="FMOXYGENASE"/>
</dbReference>
<dbReference type="Ensembl" id="ENSLLET00000027078.1">
    <property type="protein sequence ID" value="ENSLLEP00000026080.1"/>
    <property type="gene ID" value="ENSLLEG00000016553.1"/>
</dbReference>
<comment type="subcellular location">
    <subcellularLocation>
        <location evidence="2">Endoplasmic reticulum membrane</location>
        <topology evidence="2">Single-pass membrane protein</topology>
    </subcellularLocation>
</comment>
<dbReference type="GO" id="GO:0034899">
    <property type="term" value="F:trimethylamine monooxygenase activity"/>
    <property type="evidence" value="ECO:0007669"/>
    <property type="project" value="UniProtKB-EC"/>
</dbReference>
<comment type="catalytic activity">
    <reaction evidence="17">
        <text>N,N-dimethylaniline + NADPH + O2 + H(+) = N,N-dimethylaniline N-oxide + NADP(+) + H2O</text>
        <dbReference type="Rhea" id="RHEA:24468"/>
        <dbReference type="ChEBI" id="CHEBI:15377"/>
        <dbReference type="ChEBI" id="CHEBI:15378"/>
        <dbReference type="ChEBI" id="CHEBI:15379"/>
        <dbReference type="ChEBI" id="CHEBI:16269"/>
        <dbReference type="ChEBI" id="CHEBI:17735"/>
        <dbReference type="ChEBI" id="CHEBI:57783"/>
        <dbReference type="ChEBI" id="CHEBI:58349"/>
        <dbReference type="EC" id="1.14.13.8"/>
    </reaction>
    <physiologicalReaction direction="left-to-right" evidence="17">
        <dbReference type="Rhea" id="RHEA:24469"/>
    </physiologicalReaction>
</comment>
<keyword evidence="7 18" id="KW-0274">FAD</keyword>
<comment type="similarity">
    <text evidence="3 18 19">Belongs to the FMO family.</text>
</comment>
<dbReference type="EC" id="1.-.-.-" evidence="19"/>
<keyword evidence="6 18" id="KW-0256">Endoplasmic reticulum</keyword>
<feature type="transmembrane region" description="Helical" evidence="20">
    <location>
        <begin position="510"/>
        <end position="529"/>
    </location>
</feature>
<keyword evidence="22" id="KW-1185">Reference proteome</keyword>
<dbReference type="Gene3D" id="3.50.50.60">
    <property type="entry name" value="FAD/NAD(P)-binding domain"/>
    <property type="match status" value="1"/>
</dbReference>
<keyword evidence="4 18" id="KW-0285">Flavoprotein</keyword>
<evidence type="ECO:0000256" key="6">
    <source>
        <dbReference type="ARBA" id="ARBA00022824"/>
    </source>
</evidence>
<sequence>MKVAVIGAGVSGLASIKTCLDEGLNPTCFERSEDIGGLWRYTPNVENGKCSIYQSVVTNTSKEMMCFSDFPMPENFPNFLHNTRMLAYFRAYADKFDLLKYINFKTTVISVKKCPNFSSSGQWEVITEKNGKRETTIFDAIMVCSGHHADPYYPLDCFPSIKTFTGDYFHSRQFKNPHGYDGKRVLLVGMGNSAADIAVELSRVASQVFLSTRRGSWVISRVYDNGYPWDICYDTRVQTWIRNTLPPSVLCWVTERKMNTWFDHANFGLQPCDRTQFKEPLINDELASRITSGFVVVKTNAVEFSGSTVKFADGSIEENIDVVIFATGYAYSFPFLDESVINMETSKANMYKNIIPPNLEKPTLGIIGLIQPLGPIMPTAELQARWLTRIFKGLCRYPSLNDVMNDIAKKKEIFIKRFGTKRENRLQVDFVEYLDELASDIGVKPVIWRLFLSDPVLAAALLWGPCTPAHFRLTGPGKWNEARKQILTTKNRVIKATKSRVVNNQEDKSLSLRLLLGAFFIFAMIWALIV</sequence>
<evidence type="ECO:0000256" key="1">
    <source>
        <dbReference type="ARBA" id="ARBA00001974"/>
    </source>
</evidence>
<dbReference type="SUPFAM" id="SSF51905">
    <property type="entry name" value="FAD/NAD(P)-binding domain"/>
    <property type="match status" value="2"/>
</dbReference>
<evidence type="ECO:0000256" key="11">
    <source>
        <dbReference type="ARBA" id="ARBA00023033"/>
    </source>
</evidence>
<evidence type="ECO:0000256" key="5">
    <source>
        <dbReference type="ARBA" id="ARBA00022692"/>
    </source>
</evidence>
<evidence type="ECO:0000256" key="7">
    <source>
        <dbReference type="ARBA" id="ARBA00022827"/>
    </source>
</evidence>
<dbReference type="PIRSF" id="PIRSF000332">
    <property type="entry name" value="FMO"/>
    <property type="match status" value="1"/>
</dbReference>
<accession>A0A8C5PQQ6</accession>
<comment type="catalytic activity">
    <reaction evidence="14">
        <text>hypotaurine + NADH + O2 + H(+) = taurine + NAD(+) + H2O</text>
        <dbReference type="Rhea" id="RHEA:74111"/>
        <dbReference type="ChEBI" id="CHEBI:15377"/>
        <dbReference type="ChEBI" id="CHEBI:15378"/>
        <dbReference type="ChEBI" id="CHEBI:15379"/>
        <dbReference type="ChEBI" id="CHEBI:57540"/>
        <dbReference type="ChEBI" id="CHEBI:57853"/>
        <dbReference type="ChEBI" id="CHEBI:57945"/>
        <dbReference type="ChEBI" id="CHEBI:507393"/>
        <dbReference type="EC" id="1.14.13.8"/>
    </reaction>
    <physiologicalReaction direction="left-to-right" evidence="14">
        <dbReference type="Rhea" id="RHEA:74112"/>
    </physiologicalReaction>
</comment>
<dbReference type="PANTHER" id="PTHR23023">
    <property type="entry name" value="DIMETHYLANILINE MONOOXYGENASE"/>
    <property type="match status" value="1"/>
</dbReference>
<dbReference type="PRINTS" id="PR01121">
    <property type="entry name" value="FMOXYGENASE1"/>
</dbReference>
<evidence type="ECO:0000256" key="8">
    <source>
        <dbReference type="ARBA" id="ARBA00022857"/>
    </source>
</evidence>
<dbReference type="AlphaFoldDB" id="A0A8C5PQQ6"/>
<evidence type="ECO:0000256" key="20">
    <source>
        <dbReference type="SAM" id="Phobius"/>
    </source>
</evidence>
<evidence type="ECO:0000256" key="2">
    <source>
        <dbReference type="ARBA" id="ARBA00004389"/>
    </source>
</evidence>
<keyword evidence="10 18" id="KW-0560">Oxidoreductase</keyword>
<evidence type="ECO:0000256" key="13">
    <source>
        <dbReference type="ARBA" id="ARBA00045957"/>
    </source>
</evidence>
<protein>
    <recommendedName>
        <fullName evidence="19">Flavin-containing monooxygenase</fullName>
        <ecNumber evidence="19">1.-.-.-</ecNumber>
    </recommendedName>
</protein>
<evidence type="ECO:0000313" key="22">
    <source>
        <dbReference type="Proteomes" id="UP000694569"/>
    </source>
</evidence>
<evidence type="ECO:0000256" key="16">
    <source>
        <dbReference type="ARBA" id="ARBA00048088"/>
    </source>
</evidence>
<proteinExistence type="inferred from homology"/>
<evidence type="ECO:0000313" key="21">
    <source>
        <dbReference type="Ensembl" id="ENSLLEP00000026080.1"/>
    </source>
</evidence>
<dbReference type="GeneTree" id="ENSGT00940000160836"/>
<name>A0A8C5PQQ6_9ANUR</name>
<dbReference type="InterPro" id="IPR002253">
    <property type="entry name" value="Flavin_mOase_1"/>
</dbReference>
<dbReference type="Proteomes" id="UP000694569">
    <property type="component" value="Unplaced"/>
</dbReference>
<dbReference type="GO" id="GO:0050661">
    <property type="term" value="F:NADP binding"/>
    <property type="evidence" value="ECO:0007669"/>
    <property type="project" value="InterPro"/>
</dbReference>
<evidence type="ECO:0000256" key="15">
    <source>
        <dbReference type="ARBA" id="ARBA00048041"/>
    </source>
</evidence>